<dbReference type="Proteomes" id="UP000019202">
    <property type="component" value="Unassembled WGS sequence"/>
</dbReference>
<evidence type="ECO:0000256" key="2">
    <source>
        <dbReference type="SAM" id="Coils"/>
    </source>
</evidence>
<evidence type="ECO:0000259" key="6">
    <source>
        <dbReference type="Pfam" id="PF20220"/>
    </source>
</evidence>
<keyword evidence="2" id="KW-0175">Coiled coil</keyword>
<evidence type="ECO:0000259" key="4">
    <source>
        <dbReference type="Pfam" id="PF18413"/>
    </source>
</evidence>
<dbReference type="InterPro" id="IPR040840">
    <property type="entry name" value="TcA_TcB_BD"/>
</dbReference>
<dbReference type="InterPro" id="IPR041079">
    <property type="entry name" value="Neuraminidase-like"/>
</dbReference>
<organism evidence="7 8">
    <name type="scientific">Xenorhabdus szentirmaii DSM 16338</name>
    <dbReference type="NCBI Taxonomy" id="1427518"/>
    <lineage>
        <taxon>Bacteria</taxon>
        <taxon>Pseudomonadati</taxon>
        <taxon>Pseudomonadota</taxon>
        <taxon>Gammaproteobacteria</taxon>
        <taxon>Enterobacterales</taxon>
        <taxon>Morganellaceae</taxon>
        <taxon>Xenorhabdus</taxon>
    </lineage>
</organism>
<dbReference type="OrthoDB" id="9781691at2"/>
<dbReference type="InterPro" id="IPR018003">
    <property type="entry name" value="Insecticidal_toxin/plasmid_vir"/>
</dbReference>
<dbReference type="Pfam" id="PF20220">
    <property type="entry name" value="ABC_toxin_N"/>
    <property type="match status" value="1"/>
</dbReference>
<protein>
    <submittedName>
        <fullName evidence="7">TcdA1</fullName>
    </submittedName>
</protein>
<dbReference type="Pfam" id="PF18518">
    <property type="entry name" value="TcA_RBD"/>
    <property type="match status" value="1"/>
</dbReference>
<dbReference type="Pfam" id="PF18276">
    <property type="entry name" value="TcA_TcB_BD"/>
    <property type="match status" value="2"/>
</dbReference>
<feature type="domain" description="Tc toxin complex TcA C-terminal TcB-binding" evidence="3">
    <location>
        <begin position="2316"/>
        <end position="2447"/>
    </location>
</feature>
<reference evidence="7" key="1">
    <citation type="submission" date="2013-11" db="EMBL/GenBank/DDBJ databases">
        <title>Draft genome sequence and annotation of the entomopathogenic bacteria, Xenorhabdus cabanillasi strain JM26 and Xenorhabdus szentirmai strain DSM 16338.</title>
        <authorList>
            <person name="Gualtieri M."/>
            <person name="Ogier J.C."/>
            <person name="Pages S."/>
            <person name="Givaudan A."/>
            <person name="Gaudriault S."/>
        </authorList>
    </citation>
    <scope>NUCLEOTIDE SEQUENCE [LARGE SCALE GENOMIC DNA]</scope>
    <source>
        <strain evidence="7">DSM 16338</strain>
    </source>
</reference>
<accession>W1J3F2</accession>
<dbReference type="InterPro" id="IPR046839">
    <property type="entry name" value="ABC_toxin_N"/>
</dbReference>
<feature type="domain" description="Neuraminidase-like" evidence="4">
    <location>
        <begin position="1084"/>
        <end position="1246"/>
    </location>
</feature>
<evidence type="ECO:0000256" key="1">
    <source>
        <dbReference type="ARBA" id="ARBA00023026"/>
    </source>
</evidence>
<evidence type="ECO:0000259" key="3">
    <source>
        <dbReference type="Pfam" id="PF18276"/>
    </source>
</evidence>
<dbReference type="Pfam" id="PF03538">
    <property type="entry name" value="VRP1"/>
    <property type="match status" value="1"/>
</dbReference>
<evidence type="ECO:0000313" key="7">
    <source>
        <dbReference type="EMBL" id="CDL84588.1"/>
    </source>
</evidence>
<sequence length="2614" mass="290698">MYQTNKLLDKLNEKKKIDGSDRLITLPDIMIRSFAEVKELAGNSLNWGEKNFLYQQAQKELKENRMAESSILSRANPQLANAVRLGIGQSSMRRGYDDLFNGRAGKFVKPGSVASMFSPAGYLTELYREARNLHSATSEYHLDTRRPDLASLSLSQSNMDDELSTLSLSNELLLNNIQTEENKDYDGVLEMLSTYRLTGMTPFHLPYEASRQAVMLQDSELDAFQRNPEVAKHMDTTSMLGIQANISPELYGILTEDITEKNTEELIAKNFGENTDTSIFKDVAYLAHYYGLTYEEMSSLLGLVTPGSKINAAIQYYQNDQLVTLINDDNMLDAVLIKRTAGGNYYQFGYAELLPVTGEQYLFNFTIVNNARTGSMHVGTTGPYSSDIFSSDSYDVRHGVPISLPATLTKEKTQNRVTINVTRLNGGYSAEVNFDINSYPFGIFLLKLNKLIRLYKATNISPSDIRTVIESSNNHLTITDEVLSKLFWVQHHMQRYGLDMSAALVLAGSDIGQTGHNGQPAAFTQLFNTPTLNGRTFSADGATVKLKPSDITDSFRTGVMKRAFQVNDTELYTLWSLAQGSGTPPDFTCTLDNLSLLYRVKLLADVHGLNVTELGMLLSVSPYADTHIAGLSGTGQSGLVSFLALYIQWLKTQGWTVRDLYFMITDRYSTALSPDIENLITTLKDGLANQDLNNADERALISAAAPFVAATTQLDSAESAIAILQWLGQLKPQGLTVKAFLTLVNKDPLTSEETIKLVIFCQVMGQLALIVRGLRLTTSEISLAVTQPGKFCPGIDSLPHDIATIRTLARFHNWLQQCGTSATEMLSALGNGTLTPAQLAQAMTLDEQMVIQGLAQYDSKASTFSTWTTIDVTLQWVDIATTLGITPMGVAALMSLKYTNPAQQPAYTDWVAVCHMLQGGLSSHQTIQLQAAVDESLSSAVCAYTIKNVAPSWVSDRDKLYSWLLLDNQVSAQVKTTRLGEAIASVQLYVNRALNGLEEGVSQSVKSRQYFTNWDTYNKRYSTWAGISELVYYPENYVDPTLRIGQTGMMDTLLQEISQSQLNSDTLEDGFKNYLASFEEIANLSVISGYHDNTDADQGNTWFIGYSRTTPRQFYWRKLEHSKGADGRYAANAWSEWKEIVCGMTPHQNLIRPVIFKSRLHVVWVEEEIRKDDDGTTQNVFYRLKLSWLRYDGGWASPFTFDLINSIDLDSKDELLNSLGRSDELVGLFAAQYTTENVLAIYLYKKQTKYDSVASVGTAYGIFVYSDMKGVLKNKDELKSVISESLTHLDTTKYAEVNFRIAFNDVSYTIKPDKENAYISLTSHINNLSANYEKQTVTLSPEITLDYDEDASFPLYLGKLIDDYPWIKDGGAVSFSKSDFINYTPLGTEFLTSSPKVLLSIEMIMAGFTSYNVIFMDASLDYSYRKQKGTDVKGYLVLLTLKSRKGFNQGLHLNELSGFALTDENDTPLPGGLICFMGWPDINWWDDVAAGRKYSGPEYGQKEFVYAGFVSADDFNKSSALNVHFGSFTDDSSGGWTARMATLDLPNDLRPGVAEKTAEATVTYPSTEPNKNMTASAVNSVVNGSKVTHYFDPISFPWQELDTARGIERVLTFSAENDGRIIATDKVTIILSSDSNDRPISLCHHASGAQYIQTGVYRTRLNTLFASQLVGRADRGIDAILSMDTQLLSEPKMGQGTYVTLDLLKYTPAIHGDSMAFALYHDHGAGKDPIFRGMLSSRTTTTVNLFLPRIESSGKSDDLYVFAKYASSDTVSIRFIRKDPTNPDGWSLDAEYNKGTFPGLKSVYGLSVPTEPMDFSGANALYFWELFYYTPMMMFQRLLQEQNFTEALRWMNYIWNPSGYVINGKEQNYLWNVRPLEEDTSWNTTPLDSVDPDAVAQNDPMHYKVASFMKSLDLLIARGDAAYRQLERDTLNEAKMWYLQALSLLGDEPWVAEDTDWLCPQLGDAASQTVQAASQLALEQVRRRQPADKASCSPETLIAPLLHPRINRKRELQKQRAANKASYGADSLATQQMIHELQSADAAAARTANSLTALFLPQINEKLQGYWKLLAQRLFNLRHNLSIDGQPLSLPIFATPADPAALLSAAARTSQGGSALPTAVMPLYRFPVMLENARGMVGQLMQFGNTLLGLTERQDAEALAELLQTQGSELILQNIRMQEKNLAEMDAEIKVLQESRLGAQGRFDSYSRLYDENVNSGEKEAMNLYLSSSALSTSGKALHMAAAAADLVPNIYGMAVGGTRFGGLLNATGIGIEIASSASLIAADKISRSESYRRRRQEWEIQRNNAQTEMNQADAQLAALDIRREASELQKVYLETQQAQTQAQLTFLQSKFSNQALYNWLRGKLSAIYYQFYDLTVSRCLMAEQSWQYDLNDQAKTFIRPGAWQGTYAGLLAGENLMLMLGQMEKAYLKQEKRALEITRTVSLTEVYADLPDESFVFTNKITTLLEDGKGSAGSGGNTLEMAGRELQATLKLSDLKINDDYSDALGGVRRIKQISVTLPALVGPYQDIRAVLNYGGSVKVPSGCRAIAVSHGMNDSGQFMLDFNDARYLPFEGIPVDDNGTLTLNFPDATDRQKVILQSLNDIILHIRYTIRS</sequence>
<keyword evidence="8" id="KW-1185">Reference proteome</keyword>
<keyword evidence="1" id="KW-0843">Virulence</keyword>
<dbReference type="RefSeq" id="WP_038240555.1">
    <property type="nucleotide sequence ID" value="NZ_CAWLWS010000110.1"/>
</dbReference>
<comment type="caution">
    <text evidence="7">The sequence shown here is derived from an EMBL/GenBank/DDBJ whole genome shotgun (WGS) entry which is preliminary data.</text>
</comment>
<dbReference type="Pfam" id="PF18413">
    <property type="entry name" value="Neuraminidase"/>
    <property type="match status" value="1"/>
</dbReference>
<feature type="domain" description="TcA receptor binding" evidence="5">
    <location>
        <begin position="1690"/>
        <end position="1816"/>
    </location>
</feature>
<dbReference type="STRING" id="1427518.XSR1_50006"/>
<dbReference type="InterPro" id="IPR041568">
    <property type="entry name" value="TcA_RBD"/>
</dbReference>
<gene>
    <name evidence="7" type="primary">tcdA</name>
    <name evidence="7" type="ORF">XSR1_50006</name>
</gene>
<dbReference type="EMBL" id="CBXF010000110">
    <property type="protein sequence ID" value="CDL84588.1"/>
    <property type="molecule type" value="Genomic_DNA"/>
</dbReference>
<evidence type="ECO:0000313" key="8">
    <source>
        <dbReference type="Proteomes" id="UP000019202"/>
    </source>
</evidence>
<proteinExistence type="predicted"/>
<evidence type="ECO:0000259" key="5">
    <source>
        <dbReference type="Pfam" id="PF18518"/>
    </source>
</evidence>
<feature type="domain" description="ABC toxin N-terminal" evidence="6">
    <location>
        <begin position="935"/>
        <end position="1051"/>
    </location>
</feature>
<name>W1J3F2_9GAMM</name>
<feature type="domain" description="Tc toxin complex TcA C-terminal TcB-binding" evidence="3">
    <location>
        <begin position="2489"/>
        <end position="2611"/>
    </location>
</feature>
<feature type="coiled-coil region" evidence="2">
    <location>
        <begin position="2289"/>
        <end position="2330"/>
    </location>
</feature>